<dbReference type="PROSITE" id="PS51007">
    <property type="entry name" value="CYTC"/>
    <property type="match status" value="1"/>
</dbReference>
<dbReference type="InterPro" id="IPR036909">
    <property type="entry name" value="Cyt_c-like_dom_sf"/>
</dbReference>
<evidence type="ECO:0000313" key="7">
    <source>
        <dbReference type="EMBL" id="MCI4681644.1"/>
    </source>
</evidence>
<keyword evidence="8" id="KW-1185">Reference proteome</keyword>
<evidence type="ECO:0000256" key="5">
    <source>
        <dbReference type="SAM" id="SignalP"/>
    </source>
</evidence>
<feature type="signal peptide" evidence="5">
    <location>
        <begin position="1"/>
        <end position="22"/>
    </location>
</feature>
<gene>
    <name evidence="7" type="ORF">K2U94_02470</name>
</gene>
<evidence type="ECO:0000256" key="3">
    <source>
        <dbReference type="ARBA" id="ARBA00023004"/>
    </source>
</evidence>
<organism evidence="7 8">
    <name type="scientific">Candidatus Rhodoblastus alkanivorans</name>
    <dbReference type="NCBI Taxonomy" id="2954117"/>
    <lineage>
        <taxon>Bacteria</taxon>
        <taxon>Pseudomonadati</taxon>
        <taxon>Pseudomonadota</taxon>
        <taxon>Alphaproteobacteria</taxon>
        <taxon>Hyphomicrobiales</taxon>
        <taxon>Rhodoblastaceae</taxon>
        <taxon>Rhodoblastus</taxon>
    </lineage>
</organism>
<keyword evidence="1 4" id="KW-0349">Heme</keyword>
<dbReference type="InterPro" id="IPR009056">
    <property type="entry name" value="Cyt_c-like_dom"/>
</dbReference>
<dbReference type="Proteomes" id="UP001139104">
    <property type="component" value="Unassembled WGS sequence"/>
</dbReference>
<evidence type="ECO:0000256" key="1">
    <source>
        <dbReference type="ARBA" id="ARBA00022617"/>
    </source>
</evidence>
<dbReference type="Gene3D" id="1.10.760.10">
    <property type="entry name" value="Cytochrome c-like domain"/>
    <property type="match status" value="1"/>
</dbReference>
<comment type="caution">
    <text evidence="7">The sequence shown here is derived from an EMBL/GenBank/DDBJ whole genome shotgun (WGS) entry which is preliminary data.</text>
</comment>
<dbReference type="EMBL" id="JAIVFP010000001">
    <property type="protein sequence ID" value="MCI4681644.1"/>
    <property type="molecule type" value="Genomic_DNA"/>
</dbReference>
<dbReference type="Pfam" id="PF13442">
    <property type="entry name" value="Cytochrome_CBB3"/>
    <property type="match status" value="1"/>
</dbReference>
<evidence type="ECO:0000259" key="6">
    <source>
        <dbReference type="PROSITE" id="PS51007"/>
    </source>
</evidence>
<evidence type="ECO:0000256" key="2">
    <source>
        <dbReference type="ARBA" id="ARBA00022723"/>
    </source>
</evidence>
<protein>
    <submittedName>
        <fullName evidence="7">Cytochrome c</fullName>
    </submittedName>
</protein>
<dbReference type="SUPFAM" id="SSF46626">
    <property type="entry name" value="Cytochrome c"/>
    <property type="match status" value="1"/>
</dbReference>
<evidence type="ECO:0000313" key="8">
    <source>
        <dbReference type="Proteomes" id="UP001139104"/>
    </source>
</evidence>
<dbReference type="RefSeq" id="WP_243065698.1">
    <property type="nucleotide sequence ID" value="NZ_JAIVFK010000007.1"/>
</dbReference>
<name>A0ABS9Z1V4_9HYPH</name>
<evidence type="ECO:0000256" key="4">
    <source>
        <dbReference type="PROSITE-ProRule" id="PRU00433"/>
    </source>
</evidence>
<reference evidence="7" key="1">
    <citation type="journal article" date="2022" name="ISME J.">
        <title>Identification of active gaseous-alkane degraders at natural gas seeps.</title>
        <authorList>
            <person name="Farhan Ul Haque M."/>
            <person name="Hernandez M."/>
            <person name="Crombie A.T."/>
            <person name="Murrell J.C."/>
        </authorList>
    </citation>
    <scope>NUCLEOTIDE SEQUENCE</scope>
    <source>
        <strain evidence="7">PC2</strain>
    </source>
</reference>
<keyword evidence="5" id="KW-0732">Signal</keyword>
<feature type="chain" id="PRO_5045798179" evidence="5">
    <location>
        <begin position="23"/>
        <end position="122"/>
    </location>
</feature>
<keyword evidence="3 4" id="KW-0408">Iron</keyword>
<keyword evidence="2 4" id="KW-0479">Metal-binding</keyword>
<feature type="domain" description="Cytochrome c" evidence="6">
    <location>
        <begin position="34"/>
        <end position="114"/>
    </location>
</feature>
<proteinExistence type="predicted"/>
<accession>A0ABS9Z1V4</accession>
<sequence length="122" mass="13575">MVRTKILPVLFCLTTLSGAARAENKPPFDLNDPKRIEMGKLRFETSCAGYCHGFDGVGGTAPAFKARGDDLDPNYAFETITNGRKGHHAVMPRWGGAYTPEQIWELVAYLEFLAKEKPDQKN</sequence>